<evidence type="ECO:0000313" key="8">
    <source>
        <dbReference type="Ensembl" id="ENSAMXP00000013470.2"/>
    </source>
</evidence>
<dbReference type="GeneTree" id="ENSGT00390000014827"/>
<proteinExistence type="predicted"/>
<accession>W5L0V8</accession>
<keyword evidence="6 7" id="KW-0472">Membrane</keyword>
<keyword evidence="5 7" id="KW-1133">Transmembrane helix</keyword>
<dbReference type="GO" id="GO:1904491">
    <property type="term" value="P:protein localization to ciliary transition zone"/>
    <property type="evidence" value="ECO:0007669"/>
    <property type="project" value="TreeGrafter"/>
</dbReference>
<evidence type="ECO:0000256" key="1">
    <source>
        <dbReference type="ARBA" id="ARBA00004141"/>
    </source>
</evidence>
<reference evidence="8" key="4">
    <citation type="submission" date="2025-09" db="UniProtKB">
        <authorList>
            <consortium name="Ensembl"/>
        </authorList>
    </citation>
    <scope>IDENTIFICATION</scope>
</reference>
<dbReference type="Proteomes" id="UP000018467">
    <property type="component" value="Unassembled WGS sequence"/>
</dbReference>
<reference evidence="8" key="3">
    <citation type="submission" date="2025-08" db="UniProtKB">
        <authorList>
            <consortium name="Ensembl"/>
        </authorList>
    </citation>
    <scope>IDENTIFICATION</scope>
</reference>
<evidence type="ECO:0000256" key="4">
    <source>
        <dbReference type="ARBA" id="ARBA00022794"/>
    </source>
</evidence>
<sequence length="140" mass="15894">MSSISSLVPSRFLTLIAHLVIVITIFWSRENNVRACLPLEYTNEEYNQEDTRLVVALSVTLGLFFVELAGFFSGISMFNNNQSLLSTACHASGAVALLFFLFEQWTCSIYWWIFGFCSVIPALYEMFLLFTVLGLKKKPL</sequence>
<organism evidence="8 9">
    <name type="scientific">Astyanax mexicanus</name>
    <name type="common">Blind cave fish</name>
    <name type="synonym">Astyanax fasciatus mexicanus</name>
    <dbReference type="NCBI Taxonomy" id="7994"/>
    <lineage>
        <taxon>Eukaryota</taxon>
        <taxon>Metazoa</taxon>
        <taxon>Chordata</taxon>
        <taxon>Craniata</taxon>
        <taxon>Vertebrata</taxon>
        <taxon>Euteleostomi</taxon>
        <taxon>Actinopterygii</taxon>
        <taxon>Neopterygii</taxon>
        <taxon>Teleostei</taxon>
        <taxon>Ostariophysi</taxon>
        <taxon>Characiformes</taxon>
        <taxon>Characoidei</taxon>
        <taxon>Acestrorhamphidae</taxon>
        <taxon>Acestrorhamphinae</taxon>
        <taxon>Astyanax</taxon>
    </lineage>
</organism>
<dbReference type="PANTHER" id="PTHR34341">
    <property type="entry name" value="TRANSMEMBRANE PROTEIN 107"/>
    <property type="match status" value="1"/>
</dbReference>
<dbReference type="eggNOG" id="ENOG502RZG7">
    <property type="taxonomic scope" value="Eukaryota"/>
</dbReference>
<reference evidence="9" key="2">
    <citation type="journal article" date="2014" name="Nat. Commun.">
        <title>The cavefish genome reveals candidate genes for eye loss.</title>
        <authorList>
            <person name="McGaugh S.E."/>
            <person name="Gross J.B."/>
            <person name="Aken B."/>
            <person name="Blin M."/>
            <person name="Borowsky R."/>
            <person name="Chalopin D."/>
            <person name="Hinaux H."/>
            <person name="Jeffery W.R."/>
            <person name="Keene A."/>
            <person name="Ma L."/>
            <person name="Minx P."/>
            <person name="Murphy D."/>
            <person name="O'Quin K.E."/>
            <person name="Retaux S."/>
            <person name="Rohner N."/>
            <person name="Searle S.M."/>
            <person name="Stahl B.A."/>
            <person name="Tabin C."/>
            <person name="Volff J.N."/>
            <person name="Yoshizawa M."/>
            <person name="Warren W.C."/>
        </authorList>
    </citation>
    <scope>NUCLEOTIDE SEQUENCE [LARGE SCALE GENOMIC DNA]</scope>
    <source>
        <strain evidence="9">female</strain>
    </source>
</reference>
<feature type="transmembrane region" description="Helical" evidence="7">
    <location>
        <begin position="53"/>
        <end position="72"/>
    </location>
</feature>
<keyword evidence="3 7" id="KW-0812">Transmembrane</keyword>
<protein>
    <recommendedName>
        <fullName evidence="2">Transmembrane protein 107</fullName>
    </recommendedName>
</protein>
<feature type="transmembrane region" description="Helical" evidence="7">
    <location>
        <begin position="12"/>
        <end position="29"/>
    </location>
</feature>
<keyword evidence="4" id="KW-0970">Cilium biogenesis/degradation</keyword>
<dbReference type="AlphaFoldDB" id="W5L0V8"/>
<evidence type="ECO:0000256" key="2">
    <source>
        <dbReference type="ARBA" id="ARBA00015652"/>
    </source>
</evidence>
<keyword evidence="9" id="KW-1185">Reference proteome</keyword>
<evidence type="ECO:0000313" key="9">
    <source>
        <dbReference type="Proteomes" id="UP000018467"/>
    </source>
</evidence>
<comment type="subcellular location">
    <subcellularLocation>
        <location evidence="1">Membrane</location>
        <topology evidence="1">Multi-pass membrane protein</topology>
    </subcellularLocation>
</comment>
<dbReference type="Bgee" id="ENSAMXG00000013091">
    <property type="expression patterns" value="Expressed in testis and 13 other cell types or tissues"/>
</dbReference>
<dbReference type="Pfam" id="PF14995">
    <property type="entry name" value="TMEM107"/>
    <property type="match status" value="1"/>
</dbReference>
<dbReference type="GO" id="GO:0016020">
    <property type="term" value="C:membrane"/>
    <property type="evidence" value="ECO:0007669"/>
    <property type="project" value="UniProtKB-SubCell"/>
</dbReference>
<evidence type="ECO:0000256" key="5">
    <source>
        <dbReference type="ARBA" id="ARBA00022989"/>
    </source>
</evidence>
<dbReference type="FunCoup" id="W5L0V8">
    <property type="interactions" value="42"/>
</dbReference>
<dbReference type="GO" id="GO:1905515">
    <property type="term" value="P:non-motile cilium assembly"/>
    <property type="evidence" value="ECO:0007669"/>
    <property type="project" value="TreeGrafter"/>
</dbReference>
<evidence type="ECO:0000256" key="6">
    <source>
        <dbReference type="ARBA" id="ARBA00023136"/>
    </source>
</evidence>
<name>W5L0V8_ASTMX</name>
<evidence type="ECO:0000256" key="7">
    <source>
        <dbReference type="SAM" id="Phobius"/>
    </source>
</evidence>
<feature type="transmembrane region" description="Helical" evidence="7">
    <location>
        <begin position="84"/>
        <end position="103"/>
    </location>
</feature>
<dbReference type="HOGENOM" id="CLU_127745_0_0_1"/>
<reference evidence="9" key="1">
    <citation type="submission" date="2013-03" db="EMBL/GenBank/DDBJ databases">
        <authorList>
            <person name="Jeffery W."/>
            <person name="Warren W."/>
            <person name="Wilson R.K."/>
        </authorList>
    </citation>
    <scope>NUCLEOTIDE SEQUENCE</scope>
    <source>
        <strain evidence="9">female</strain>
    </source>
</reference>
<dbReference type="GO" id="GO:0036038">
    <property type="term" value="C:MKS complex"/>
    <property type="evidence" value="ECO:0007669"/>
    <property type="project" value="TreeGrafter"/>
</dbReference>
<feature type="transmembrane region" description="Helical" evidence="7">
    <location>
        <begin position="109"/>
        <end position="135"/>
    </location>
</feature>
<dbReference type="Ensembl" id="ENSAMXT00000013470.2">
    <property type="protein sequence ID" value="ENSAMXP00000013470.2"/>
    <property type="gene ID" value="ENSAMXG00000013091.2"/>
</dbReference>
<dbReference type="PANTHER" id="PTHR34341:SF1">
    <property type="entry name" value="TRANSMEMBRANE PROTEIN 107"/>
    <property type="match status" value="1"/>
</dbReference>
<dbReference type="STRING" id="7994.ENSAMXP00000013470"/>
<dbReference type="InterPro" id="IPR029248">
    <property type="entry name" value="TMEM107"/>
</dbReference>
<evidence type="ECO:0000256" key="3">
    <source>
        <dbReference type="ARBA" id="ARBA00022692"/>
    </source>
</evidence>
<dbReference type="InParanoid" id="W5L0V8"/>